<keyword evidence="3 5" id="KW-1133">Transmembrane helix</keyword>
<comment type="caution">
    <text evidence="5">Lacks conserved residue(s) required for the propagation of feature annotation.</text>
</comment>
<comment type="function">
    <text evidence="5">Part of the twin-arginine translocation (Tat) system that transports large folded proteins containing a characteristic twin-arginine motif in their signal peptide across membranes.</text>
</comment>
<feature type="transmembrane region" description="Helical" evidence="5">
    <location>
        <begin position="196"/>
        <end position="221"/>
    </location>
</feature>
<evidence type="ECO:0000256" key="5">
    <source>
        <dbReference type="HAMAP-Rule" id="MF_00902"/>
    </source>
</evidence>
<evidence type="ECO:0000256" key="1">
    <source>
        <dbReference type="ARBA" id="ARBA00004141"/>
    </source>
</evidence>
<dbReference type="HOGENOM" id="CLU_031942_3_2_10"/>
<dbReference type="GO" id="GO:0065002">
    <property type="term" value="P:intracellular protein transmembrane transport"/>
    <property type="evidence" value="ECO:0007669"/>
    <property type="project" value="TreeGrafter"/>
</dbReference>
<evidence type="ECO:0000313" key="6">
    <source>
        <dbReference type="EMBL" id="AFC25615.1"/>
    </source>
</evidence>
<dbReference type="HAMAP" id="MF_00902">
    <property type="entry name" value="TatC"/>
    <property type="match status" value="1"/>
</dbReference>
<dbReference type="OrthoDB" id="9777044at2"/>
<comment type="subunit">
    <text evidence="5">Forms a complex with TatA.</text>
</comment>
<gene>
    <name evidence="5 6" type="primary">tatC</name>
    <name evidence="6" type="ordered locus">SGRA_2887</name>
</gene>
<evidence type="ECO:0000313" key="7">
    <source>
        <dbReference type="Proteomes" id="UP000007519"/>
    </source>
</evidence>
<dbReference type="PANTHER" id="PTHR30371">
    <property type="entry name" value="SEC-INDEPENDENT PROTEIN TRANSLOCASE PROTEIN TATC"/>
    <property type="match status" value="1"/>
</dbReference>
<organism evidence="6 7">
    <name type="scientific">Saprospira grandis (strain Lewin)</name>
    <dbReference type="NCBI Taxonomy" id="984262"/>
    <lineage>
        <taxon>Bacteria</taxon>
        <taxon>Pseudomonadati</taxon>
        <taxon>Bacteroidota</taxon>
        <taxon>Saprospiria</taxon>
        <taxon>Saprospirales</taxon>
        <taxon>Saprospiraceae</taxon>
        <taxon>Saprospira</taxon>
    </lineage>
</organism>
<dbReference type="AlphaFoldDB" id="H6LAM2"/>
<comment type="subcellular location">
    <subcellularLocation>
        <location evidence="5">Cell inner membrane</location>
        <topology evidence="5">Multi-pass membrane protein</topology>
    </subcellularLocation>
    <subcellularLocation>
        <location evidence="1">Membrane</location>
        <topology evidence="1">Multi-pass membrane protein</topology>
    </subcellularLocation>
</comment>
<keyword evidence="5" id="KW-0811">Translocation</keyword>
<dbReference type="eggNOG" id="COG0805">
    <property type="taxonomic scope" value="Bacteria"/>
</dbReference>
<dbReference type="GO" id="GO:0009977">
    <property type="term" value="F:proton motive force dependent protein transmembrane transporter activity"/>
    <property type="evidence" value="ECO:0007669"/>
    <property type="project" value="TreeGrafter"/>
</dbReference>
<dbReference type="KEGG" id="sgn:SGRA_2887"/>
<proteinExistence type="inferred from homology"/>
<name>H6LAM2_SAPGL</name>
<dbReference type="PRINTS" id="PR01840">
    <property type="entry name" value="TATCFAMILY"/>
</dbReference>
<dbReference type="PANTHER" id="PTHR30371:SF0">
    <property type="entry name" value="SEC-INDEPENDENT PROTEIN TRANSLOCASE PROTEIN TATC, CHLOROPLASTIC-RELATED"/>
    <property type="match status" value="1"/>
</dbReference>
<evidence type="ECO:0000256" key="3">
    <source>
        <dbReference type="ARBA" id="ARBA00022989"/>
    </source>
</evidence>
<protein>
    <recommendedName>
        <fullName evidence="5">Sec-independent protein translocase protein TatC</fullName>
    </recommendedName>
</protein>
<dbReference type="Pfam" id="PF00902">
    <property type="entry name" value="TatC"/>
    <property type="match status" value="1"/>
</dbReference>
<keyword evidence="4 5" id="KW-0472">Membrane</keyword>
<feature type="transmembrane region" description="Helical" evidence="5">
    <location>
        <begin position="242"/>
        <end position="268"/>
    </location>
</feature>
<evidence type="ECO:0000256" key="2">
    <source>
        <dbReference type="ARBA" id="ARBA00022692"/>
    </source>
</evidence>
<dbReference type="Proteomes" id="UP000007519">
    <property type="component" value="Chromosome"/>
</dbReference>
<feature type="transmembrane region" description="Helical" evidence="5">
    <location>
        <begin position="107"/>
        <end position="128"/>
    </location>
</feature>
<feature type="transmembrane region" description="Helical" evidence="5">
    <location>
        <begin position="40"/>
        <end position="63"/>
    </location>
</feature>
<dbReference type="STRING" id="984262.SGRA_2887"/>
<dbReference type="EMBL" id="CP002831">
    <property type="protein sequence ID" value="AFC25615.1"/>
    <property type="molecule type" value="Genomic_DNA"/>
</dbReference>
<keyword evidence="5" id="KW-0653">Protein transport</keyword>
<keyword evidence="2 5" id="KW-0812">Transmembrane</keyword>
<comment type="similarity">
    <text evidence="5">Belongs to the TatC family.</text>
</comment>
<keyword evidence="5" id="KW-1003">Cell membrane</keyword>
<accession>H6LAM2</accession>
<reference evidence="6 7" key="1">
    <citation type="journal article" date="2012" name="Stand. Genomic Sci.">
        <title>Complete genome sequencing and analysis of Saprospira grandis str. Lewin, a predatory marine bacterium.</title>
        <authorList>
            <person name="Saw J.H."/>
            <person name="Yuryev A."/>
            <person name="Kanbe M."/>
            <person name="Hou S."/>
            <person name="Young A.G."/>
            <person name="Aizawa S."/>
            <person name="Alam M."/>
        </authorList>
    </citation>
    <scope>NUCLEOTIDE SEQUENCE [LARGE SCALE GENOMIC DNA]</scope>
    <source>
        <strain evidence="6 7">Lewin</strain>
    </source>
</reference>
<keyword evidence="5" id="KW-0997">Cell inner membrane</keyword>
<dbReference type="InterPro" id="IPR002033">
    <property type="entry name" value="TatC"/>
</dbReference>
<feature type="transmembrane region" description="Helical" evidence="5">
    <location>
        <begin position="149"/>
        <end position="176"/>
    </location>
</feature>
<dbReference type="RefSeq" id="WP_015693218.1">
    <property type="nucleotide sequence ID" value="NC_016940.1"/>
</dbReference>
<keyword evidence="7" id="KW-1185">Reference proteome</keyword>
<dbReference type="GO" id="GO:0043953">
    <property type="term" value="P:protein transport by the Tat complex"/>
    <property type="evidence" value="ECO:0007669"/>
    <property type="project" value="UniProtKB-UniRule"/>
</dbReference>
<sequence length="293" mass="33047">MALLSFIKRRAQRQQEQDGEGAEMSFVEHLDELRMHLIRAFIGISAAAIVMFFATELVFKYVIFGPLDPNFITYKLFCGISEQLGTKALCYTPVNPELQTFDMGEAFLLHIKVCLIGGLIVSFPYVLYEFWKFVRPGLYNSEVSATRGVVGVGSLLFLLGVAFGYFILSPFAINFLVGYQLPMVNEGQSIIKAKSFVNYMIMFTLPAGLIFELPIIVYYLARMGIVTSAGMRQYRRHSIIGILLLSAMITPPDVMTQIIVSIPVYILYELSINIAKKQEKKRNEELGMLEDQA</sequence>
<evidence type="ECO:0000256" key="4">
    <source>
        <dbReference type="ARBA" id="ARBA00023136"/>
    </source>
</evidence>
<dbReference type="NCBIfam" id="TIGR00945">
    <property type="entry name" value="tatC"/>
    <property type="match status" value="1"/>
</dbReference>
<keyword evidence="5" id="KW-0813">Transport</keyword>
<dbReference type="GO" id="GO:0033281">
    <property type="term" value="C:TAT protein transport complex"/>
    <property type="evidence" value="ECO:0007669"/>
    <property type="project" value="UniProtKB-UniRule"/>
</dbReference>